<dbReference type="Pfam" id="PF13239">
    <property type="entry name" value="2TM"/>
    <property type="match status" value="1"/>
</dbReference>
<dbReference type="OrthoDB" id="8965954at2"/>
<feature type="transmembrane region" description="Helical" evidence="1">
    <location>
        <begin position="24"/>
        <end position="43"/>
    </location>
</feature>
<gene>
    <name evidence="3" type="ORF">SAMN04488130_10638</name>
</gene>
<dbReference type="RefSeq" id="WP_103999801.1">
    <property type="nucleotide sequence ID" value="NZ_FNVP01000006.1"/>
</dbReference>
<dbReference type="AlphaFoldDB" id="A0A1H5XGZ1"/>
<reference evidence="4" key="1">
    <citation type="submission" date="2016-10" db="EMBL/GenBank/DDBJ databases">
        <authorList>
            <person name="Varghese N."/>
            <person name="Submissions S."/>
        </authorList>
    </citation>
    <scope>NUCLEOTIDE SEQUENCE [LARGE SCALE GENOMIC DNA]</scope>
    <source>
        <strain evidence="4">CGMCC 1.9230</strain>
    </source>
</reference>
<keyword evidence="1" id="KW-0812">Transmembrane</keyword>
<keyword evidence="1" id="KW-1133">Transmembrane helix</keyword>
<proteinExistence type="predicted"/>
<feature type="domain" description="2TM" evidence="2">
    <location>
        <begin position="13"/>
        <end position="91"/>
    </location>
</feature>
<dbReference type="Proteomes" id="UP000236737">
    <property type="component" value="Unassembled WGS sequence"/>
</dbReference>
<feature type="transmembrane region" description="Helical" evidence="1">
    <location>
        <begin position="49"/>
        <end position="68"/>
    </location>
</feature>
<protein>
    <submittedName>
        <fullName evidence="3">2TM domain-containing protein</fullName>
    </submittedName>
</protein>
<dbReference type="EMBL" id="FNVP01000006">
    <property type="protein sequence ID" value="SEG10979.1"/>
    <property type="molecule type" value="Genomic_DNA"/>
</dbReference>
<sequence length="98" mass="11813">METNKNDSEKYLQAKKQVEKIKGFYRNLTAYFIVIVSLAIINLSTSPEYLWFFWPLFWWGIGLAFHAMKVFNYMPFLGANWEEKKINELMENEKNKNY</sequence>
<keyword evidence="4" id="KW-1185">Reference proteome</keyword>
<dbReference type="InterPro" id="IPR025698">
    <property type="entry name" value="2TM_dom"/>
</dbReference>
<name>A0A1H5XGZ1_9FLAO</name>
<evidence type="ECO:0000259" key="2">
    <source>
        <dbReference type="Pfam" id="PF13239"/>
    </source>
</evidence>
<evidence type="ECO:0000313" key="4">
    <source>
        <dbReference type="Proteomes" id="UP000236737"/>
    </source>
</evidence>
<accession>A0A1H5XGZ1</accession>
<keyword evidence="1" id="KW-0472">Membrane</keyword>
<evidence type="ECO:0000313" key="3">
    <source>
        <dbReference type="EMBL" id="SEG10979.1"/>
    </source>
</evidence>
<evidence type="ECO:0000256" key="1">
    <source>
        <dbReference type="SAM" id="Phobius"/>
    </source>
</evidence>
<organism evidence="3 4">
    <name type="scientific">Flavobacterium urumqiense</name>
    <dbReference type="NCBI Taxonomy" id="935224"/>
    <lineage>
        <taxon>Bacteria</taxon>
        <taxon>Pseudomonadati</taxon>
        <taxon>Bacteroidota</taxon>
        <taxon>Flavobacteriia</taxon>
        <taxon>Flavobacteriales</taxon>
        <taxon>Flavobacteriaceae</taxon>
        <taxon>Flavobacterium</taxon>
    </lineage>
</organism>